<sequence>MRLFSGMCDNRNVGELSRLNGLLIKASDQALRGQR</sequence>
<accession>A0A8S5VGB1</accession>
<proteinExistence type="predicted"/>
<dbReference type="EMBL" id="BK016262">
    <property type="protein sequence ID" value="DAG05659.1"/>
    <property type="molecule type" value="Genomic_DNA"/>
</dbReference>
<name>A0A8S5VGB1_9CAUD</name>
<evidence type="ECO:0000313" key="1">
    <source>
        <dbReference type="EMBL" id="DAG05659.1"/>
    </source>
</evidence>
<protein>
    <submittedName>
        <fullName evidence="1">Uncharacterized protein</fullName>
    </submittedName>
</protein>
<organism evidence="1">
    <name type="scientific">Siphoviridae sp. ct3R43</name>
    <dbReference type="NCBI Taxonomy" id="2825321"/>
    <lineage>
        <taxon>Viruses</taxon>
        <taxon>Duplodnaviria</taxon>
        <taxon>Heunggongvirae</taxon>
        <taxon>Uroviricota</taxon>
        <taxon>Caudoviricetes</taxon>
    </lineage>
</organism>
<reference evidence="1" key="1">
    <citation type="journal article" date="2021" name="Proc. Natl. Acad. Sci. U.S.A.">
        <title>A Catalog of Tens of Thousands of Viruses from Human Metagenomes Reveals Hidden Associations with Chronic Diseases.</title>
        <authorList>
            <person name="Tisza M.J."/>
            <person name="Buck C.B."/>
        </authorList>
    </citation>
    <scope>NUCLEOTIDE SEQUENCE</scope>
    <source>
        <strain evidence="1">Ct3R43</strain>
    </source>
</reference>